<protein>
    <submittedName>
        <fullName evidence="1 2">Phosphonate metabolism protein</fullName>
    </submittedName>
</protein>
<gene>
    <name evidence="1" type="ORF">TL5118_01799</name>
    <name evidence="2" type="ORF">TL5120_01032</name>
</gene>
<dbReference type="EMBL" id="CYSB01000026">
    <property type="protein sequence ID" value="CUH66517.1"/>
    <property type="molecule type" value="Genomic_DNA"/>
</dbReference>
<name>A0A0P1FRT7_9RHOB</name>
<dbReference type="Gene3D" id="3.90.1140.10">
    <property type="entry name" value="Cyclic phosphodiesterase"/>
    <property type="match status" value="1"/>
</dbReference>
<organism evidence="2 4">
    <name type="scientific">Thalassovita autumnalis</name>
    <dbReference type="NCBI Taxonomy" id="2072972"/>
    <lineage>
        <taxon>Bacteria</taxon>
        <taxon>Pseudomonadati</taxon>
        <taxon>Pseudomonadota</taxon>
        <taxon>Alphaproteobacteria</taxon>
        <taxon>Rhodobacterales</taxon>
        <taxon>Roseobacteraceae</taxon>
        <taxon>Thalassovita</taxon>
    </lineage>
</organism>
<sequence length="227" mass="24853">MTQFKRFAVYYAPEPGPLADFGANWLGWDLAKGCAAPHPDVSGLDVTALTDVPRKYGLHGTVKPPFRLADGASFEDLSAAVQAFCATQAPVTLDGLQLTPLGRFLALTVEGDATPLSDLAGATVAALDPFRAPLNDAELAKRRKSRLSDRQEELLAQWGYPYVMEEFRFHLTLTGKLPKAEVETVRQRLQPLLDPVLPQPFVIRDLCLVGEDQAGLFHLIHRYALSG</sequence>
<dbReference type="Proteomes" id="UP000051086">
    <property type="component" value="Unassembled WGS sequence"/>
</dbReference>
<proteinExistence type="predicted"/>
<dbReference type="NCBIfam" id="TIGR03223">
    <property type="entry name" value="Phn_opern_protn"/>
    <property type="match status" value="1"/>
</dbReference>
<evidence type="ECO:0000313" key="1">
    <source>
        <dbReference type="EMBL" id="CUH66517.1"/>
    </source>
</evidence>
<dbReference type="AlphaFoldDB" id="A0A0P1FRT7"/>
<dbReference type="Proteomes" id="UP000051887">
    <property type="component" value="Unassembled WGS sequence"/>
</dbReference>
<accession>A0A0P1FRT7</accession>
<dbReference type="OrthoDB" id="4954742at2"/>
<dbReference type="PIRSF" id="PIRSF033328">
    <property type="entry name" value="Phest_Mll4975"/>
    <property type="match status" value="1"/>
</dbReference>
<dbReference type="InterPro" id="IPR009389">
    <property type="entry name" value="DUF1045"/>
</dbReference>
<evidence type="ECO:0000313" key="3">
    <source>
        <dbReference type="Proteomes" id="UP000051086"/>
    </source>
</evidence>
<dbReference type="Pfam" id="PF06299">
    <property type="entry name" value="DUF1045"/>
    <property type="match status" value="1"/>
</dbReference>
<dbReference type="RefSeq" id="WP_058242566.1">
    <property type="nucleotide sequence ID" value="NZ_CYSB01000026.1"/>
</dbReference>
<reference evidence="1 3" key="1">
    <citation type="submission" date="2015-09" db="EMBL/GenBank/DDBJ databases">
        <authorList>
            <person name="Rodrigo-Torres L."/>
            <person name="Arahal D.R."/>
        </authorList>
    </citation>
    <scope>NUCLEOTIDE SEQUENCE [LARGE SCALE GENOMIC DNA]</scope>
    <source>
        <strain evidence="1 3">CECT 5118</strain>
    </source>
</reference>
<dbReference type="EMBL" id="CYSC01000017">
    <property type="protein sequence ID" value="CUH71246.1"/>
    <property type="molecule type" value="Genomic_DNA"/>
</dbReference>
<evidence type="ECO:0000313" key="2">
    <source>
        <dbReference type="EMBL" id="CUH71246.1"/>
    </source>
</evidence>
<evidence type="ECO:0000313" key="4">
    <source>
        <dbReference type="Proteomes" id="UP000051887"/>
    </source>
</evidence>
<keyword evidence="3" id="KW-1185">Reference proteome</keyword>
<reference evidence="2 4" key="2">
    <citation type="submission" date="2015-09" db="EMBL/GenBank/DDBJ databases">
        <authorList>
            <consortium name="Swine Surveillance"/>
        </authorList>
    </citation>
    <scope>NUCLEOTIDE SEQUENCE [LARGE SCALE GENOMIC DNA]</scope>
    <source>
        <strain evidence="2 4">5120</strain>
    </source>
</reference>